<name>A0A8H7YM54_AJECA</name>
<evidence type="ECO:0000313" key="1">
    <source>
        <dbReference type="EMBL" id="KAG5293992.1"/>
    </source>
</evidence>
<gene>
    <name evidence="1" type="ORF">I7I52_05488</name>
</gene>
<sequence length="82" mass="9310">MQRQEGPVCCRHQKLKPAKPADSFALNYRQLVEEVILQQCVFGSGSSRMYEVSGYSLGMSAGSHEIVSSRVEDTDRWPGFRW</sequence>
<reference evidence="1 2" key="1">
    <citation type="submission" date="2021-01" db="EMBL/GenBank/DDBJ databases">
        <title>Chromosome-level genome assembly of a human fungal pathogen reveals clustering of transcriptionally co-regulated genes.</title>
        <authorList>
            <person name="Voorhies M."/>
            <person name="Cohen S."/>
            <person name="Shea T.P."/>
            <person name="Petrus S."/>
            <person name="Munoz J.F."/>
            <person name="Poplawski S."/>
            <person name="Goldman W.E."/>
            <person name="Michael T."/>
            <person name="Cuomo C.A."/>
            <person name="Sil A."/>
            <person name="Beyhan S."/>
        </authorList>
    </citation>
    <scope>NUCLEOTIDE SEQUENCE [LARGE SCALE GENOMIC DNA]</scope>
    <source>
        <strain evidence="1 2">G184AR</strain>
    </source>
</reference>
<dbReference type="VEuPathDB" id="FungiDB:I7I52_05488"/>
<comment type="caution">
    <text evidence="1">The sequence shown here is derived from an EMBL/GenBank/DDBJ whole genome shotgun (WGS) entry which is preliminary data.</text>
</comment>
<organism evidence="1 2">
    <name type="scientific">Ajellomyces capsulatus</name>
    <name type="common">Darling's disease fungus</name>
    <name type="synonym">Histoplasma capsulatum</name>
    <dbReference type="NCBI Taxonomy" id="5037"/>
    <lineage>
        <taxon>Eukaryota</taxon>
        <taxon>Fungi</taxon>
        <taxon>Dikarya</taxon>
        <taxon>Ascomycota</taxon>
        <taxon>Pezizomycotina</taxon>
        <taxon>Eurotiomycetes</taxon>
        <taxon>Eurotiomycetidae</taxon>
        <taxon>Onygenales</taxon>
        <taxon>Ajellomycetaceae</taxon>
        <taxon>Histoplasma</taxon>
    </lineage>
</organism>
<dbReference type="Proteomes" id="UP000670092">
    <property type="component" value="Unassembled WGS sequence"/>
</dbReference>
<dbReference type="EMBL" id="JAEVHI010000004">
    <property type="protein sequence ID" value="KAG5293992.1"/>
    <property type="molecule type" value="Genomic_DNA"/>
</dbReference>
<proteinExistence type="predicted"/>
<dbReference type="AlphaFoldDB" id="A0A8H7YM54"/>
<protein>
    <submittedName>
        <fullName evidence="1">Uncharacterized protein</fullName>
    </submittedName>
</protein>
<evidence type="ECO:0000313" key="2">
    <source>
        <dbReference type="Proteomes" id="UP000670092"/>
    </source>
</evidence>
<accession>A0A8H7YM54</accession>